<accession>A0AA86P0X2</accession>
<proteinExistence type="predicted"/>
<dbReference type="AlphaFoldDB" id="A0AA86P0X2"/>
<evidence type="ECO:0000313" key="1">
    <source>
        <dbReference type="EMBL" id="CAI9929558.1"/>
    </source>
</evidence>
<dbReference type="EMBL" id="CATOUU010000440">
    <property type="protein sequence ID" value="CAI9929558.1"/>
    <property type="molecule type" value="Genomic_DNA"/>
</dbReference>
<sequence>MCLKTNLTRKLNSPSYFQTILVIIFIQIAKIKNQLIFEEYFKKRGLQPKWKTKSEIKYEPQSARFALTYRPLDIFWEISRWSVSEQGWGSAFEVMQQKQKLQKQKLIHAVFSNKCQRYKKCLLTQVKTFDIKLETLSGPLFCHNSTCSYMWVKWQKLLQLKVQNGYRITKSRHELFLTSYHIILFDNILDKIFVISLRGTILVLQDQIDVIIYISIKIIVNIINNELVQQNIGY</sequence>
<keyword evidence="3" id="KW-1185">Reference proteome</keyword>
<comment type="caution">
    <text evidence="1">The sequence shown here is derived from an EMBL/GenBank/DDBJ whole genome shotgun (WGS) entry which is preliminary data.</text>
</comment>
<evidence type="ECO:0000313" key="2">
    <source>
        <dbReference type="EMBL" id="CAL5992630.1"/>
    </source>
</evidence>
<reference evidence="1" key="1">
    <citation type="submission" date="2023-06" db="EMBL/GenBank/DDBJ databases">
        <authorList>
            <person name="Kurt Z."/>
        </authorList>
    </citation>
    <scope>NUCLEOTIDE SEQUENCE</scope>
</reference>
<reference evidence="2 3" key="2">
    <citation type="submission" date="2024-07" db="EMBL/GenBank/DDBJ databases">
        <authorList>
            <person name="Akdeniz Z."/>
        </authorList>
    </citation>
    <scope>NUCLEOTIDE SEQUENCE [LARGE SCALE GENOMIC DNA]</scope>
</reference>
<protein>
    <submittedName>
        <fullName evidence="2">Hypothetical_protein</fullName>
    </submittedName>
</protein>
<name>A0AA86P0X2_9EUKA</name>
<organism evidence="1">
    <name type="scientific">Hexamita inflata</name>
    <dbReference type="NCBI Taxonomy" id="28002"/>
    <lineage>
        <taxon>Eukaryota</taxon>
        <taxon>Metamonada</taxon>
        <taxon>Diplomonadida</taxon>
        <taxon>Hexamitidae</taxon>
        <taxon>Hexamitinae</taxon>
        <taxon>Hexamita</taxon>
    </lineage>
</organism>
<gene>
    <name evidence="2" type="ORF">HINF_LOCUS12672</name>
    <name evidence="1" type="ORF">HINF_LOCUS17203</name>
</gene>
<dbReference type="EMBL" id="CAXDID020000029">
    <property type="protein sequence ID" value="CAL5992630.1"/>
    <property type="molecule type" value="Genomic_DNA"/>
</dbReference>
<dbReference type="Proteomes" id="UP001642409">
    <property type="component" value="Unassembled WGS sequence"/>
</dbReference>
<evidence type="ECO:0000313" key="3">
    <source>
        <dbReference type="Proteomes" id="UP001642409"/>
    </source>
</evidence>